<name>A0A9P3GCI2_9APHY</name>
<protein>
    <submittedName>
        <fullName evidence="2">Uncharacterized protein</fullName>
    </submittedName>
</protein>
<feature type="compositionally biased region" description="Basic and acidic residues" evidence="1">
    <location>
        <begin position="1"/>
        <end position="10"/>
    </location>
</feature>
<reference evidence="2 3" key="1">
    <citation type="submission" date="2021-08" db="EMBL/GenBank/DDBJ databases">
        <title>Draft Genome Sequence of Phanerochaete sordida strain YK-624.</title>
        <authorList>
            <person name="Mori T."/>
            <person name="Dohra H."/>
            <person name="Suzuki T."/>
            <person name="Kawagishi H."/>
            <person name="Hirai H."/>
        </authorList>
    </citation>
    <scope>NUCLEOTIDE SEQUENCE [LARGE SCALE GENOMIC DNA]</scope>
    <source>
        <strain evidence="2 3">YK-624</strain>
    </source>
</reference>
<evidence type="ECO:0000313" key="2">
    <source>
        <dbReference type="EMBL" id="GJE92251.1"/>
    </source>
</evidence>
<dbReference type="Proteomes" id="UP000703269">
    <property type="component" value="Unassembled WGS sequence"/>
</dbReference>
<dbReference type="AlphaFoldDB" id="A0A9P3GCI2"/>
<organism evidence="2 3">
    <name type="scientific">Phanerochaete sordida</name>
    <dbReference type="NCBI Taxonomy" id="48140"/>
    <lineage>
        <taxon>Eukaryota</taxon>
        <taxon>Fungi</taxon>
        <taxon>Dikarya</taxon>
        <taxon>Basidiomycota</taxon>
        <taxon>Agaricomycotina</taxon>
        <taxon>Agaricomycetes</taxon>
        <taxon>Polyporales</taxon>
        <taxon>Phanerochaetaceae</taxon>
        <taxon>Phanerochaete</taxon>
    </lineage>
</organism>
<feature type="compositionally biased region" description="Polar residues" evidence="1">
    <location>
        <begin position="19"/>
        <end position="34"/>
    </location>
</feature>
<evidence type="ECO:0000313" key="3">
    <source>
        <dbReference type="Proteomes" id="UP000703269"/>
    </source>
</evidence>
<dbReference type="EMBL" id="BPQB01000025">
    <property type="protein sequence ID" value="GJE92251.1"/>
    <property type="molecule type" value="Genomic_DNA"/>
</dbReference>
<proteinExistence type="predicted"/>
<keyword evidence="3" id="KW-1185">Reference proteome</keyword>
<gene>
    <name evidence="2" type="ORF">PsYK624_084040</name>
</gene>
<comment type="caution">
    <text evidence="2">The sequence shown here is derived from an EMBL/GenBank/DDBJ whole genome shotgun (WGS) entry which is preliminary data.</text>
</comment>
<sequence>MNCRQHRDVLYRLSPMTPTPSQSDEAGQTAGSGTRHSEAPANASCTTPSSYLYSICSTIFT</sequence>
<accession>A0A9P3GCI2</accession>
<feature type="region of interest" description="Disordered" evidence="1">
    <location>
        <begin position="1"/>
        <end position="48"/>
    </location>
</feature>
<evidence type="ECO:0000256" key="1">
    <source>
        <dbReference type="SAM" id="MobiDB-lite"/>
    </source>
</evidence>